<protein>
    <submittedName>
        <fullName evidence="1">Ankyrin repeat-containing protein</fullName>
    </submittedName>
</protein>
<dbReference type="Gene3D" id="1.25.40.20">
    <property type="entry name" value="Ankyrin repeat-containing domain"/>
    <property type="match status" value="1"/>
</dbReference>
<dbReference type="SMART" id="SM00248">
    <property type="entry name" value="ANK"/>
    <property type="match status" value="3"/>
</dbReference>
<dbReference type="InterPro" id="IPR002110">
    <property type="entry name" value="Ankyrin_rpt"/>
</dbReference>
<dbReference type="Pfam" id="PF12796">
    <property type="entry name" value="Ank_2"/>
    <property type="match status" value="1"/>
</dbReference>
<sequence>MESKIYFKIINKNWENRDMGFSRGLNTINCFEENGSCVPGRIYFCDPSDSSQNICRYLHMGDLLVDVTLPVNDPGFKMMIDPSGGKTCANKIIIGKDRKLSDPETFRYMASHGVDIKKNTTLSWACEKKYWDVVMYLLGVSTITESRFYLVNKVLPKKLEFSTNEKFLLANIEMAIYEIKKQNTCSPKSTKYVSKKVSKINPEIFKSNNSVSENPYFKMTSEFEDFKKTYSAIKKYEFINCRYEDGLTPLMLACKQSQDDDNIEIVVSLLNKCADPFLTNINGETAFTLAQKGNNKKICELLTFMQEVFYKGNPNNPKEYFIKNNIAQD</sequence>
<evidence type="ECO:0000313" key="1">
    <source>
        <dbReference type="EMBL" id="QID06543.1"/>
    </source>
</evidence>
<dbReference type="EMBL" id="MN175499">
    <property type="protein sequence ID" value="QID06543.1"/>
    <property type="molecule type" value="Genomic_DNA"/>
</dbReference>
<reference evidence="1" key="1">
    <citation type="submission" date="2019-07" db="EMBL/GenBank/DDBJ databases">
        <title>The discovery of a new lineage B mimivirus raises questions about particles surface fibrils.</title>
        <authorList>
            <person name="Silva L.K.S."/>
            <person name="Rodrigues R.A.L."/>
            <person name="Andrade A.C.S.P."/>
            <person name="Hikida H."/>
            <person name="Andreani J."/>
            <person name="Levasseur A."/>
            <person name="La Scola B."/>
            <person name="Abrahao J.S."/>
        </authorList>
    </citation>
    <scope>NUCLEOTIDE SEQUENCE</scope>
    <source>
        <strain evidence="1">B60</strain>
    </source>
</reference>
<dbReference type="InterPro" id="IPR036770">
    <property type="entry name" value="Ankyrin_rpt-contain_sf"/>
</dbReference>
<dbReference type="SUPFAM" id="SSF48403">
    <property type="entry name" value="Ankyrin repeat"/>
    <property type="match status" value="1"/>
</dbReference>
<organism evidence="1">
    <name type="scientific">Borely moumouvirus</name>
    <dbReference type="NCBI Taxonomy" id="2712067"/>
    <lineage>
        <taxon>Viruses</taxon>
        <taxon>Varidnaviria</taxon>
        <taxon>Bamfordvirae</taxon>
        <taxon>Nucleocytoviricota</taxon>
        <taxon>Megaviricetes</taxon>
        <taxon>Imitervirales</taxon>
        <taxon>Mimiviridae</taxon>
        <taxon>Megamimivirinae</taxon>
        <taxon>Moumouvirus</taxon>
    </lineage>
</organism>
<proteinExistence type="predicted"/>
<accession>A0A6G6ADM4</accession>
<name>A0A6G6ADM4_9VIRU</name>